<feature type="non-terminal residue" evidence="2">
    <location>
        <position position="1"/>
    </location>
</feature>
<feature type="region of interest" description="Disordered" evidence="1">
    <location>
        <begin position="73"/>
        <end position="92"/>
    </location>
</feature>
<feature type="region of interest" description="Disordered" evidence="1">
    <location>
        <begin position="1"/>
        <end position="64"/>
    </location>
</feature>
<name>A0AAV1HNY0_XYRNO</name>
<proteinExistence type="predicted"/>
<dbReference type="EMBL" id="OY660887">
    <property type="protein sequence ID" value="CAJ1087802.1"/>
    <property type="molecule type" value="Genomic_DNA"/>
</dbReference>
<sequence length="92" mass="10336">EESHVQVHNLRMLKRGNNRKPLAKSDPSNKIRFYSTRQEKPLRHVKQTPVLDQDSDAVEQPGEVHSSVRALQLHSGRERGLKDGVSDMAAAA</sequence>
<evidence type="ECO:0000256" key="1">
    <source>
        <dbReference type="SAM" id="MobiDB-lite"/>
    </source>
</evidence>
<feature type="compositionally biased region" description="Basic and acidic residues" evidence="1">
    <location>
        <begin position="75"/>
        <end position="85"/>
    </location>
</feature>
<protein>
    <submittedName>
        <fullName evidence="2">Uncharacterized protein</fullName>
    </submittedName>
</protein>
<dbReference type="Proteomes" id="UP001178508">
    <property type="component" value="Chromosome 24"/>
</dbReference>
<feature type="compositionally biased region" description="Basic residues" evidence="1">
    <location>
        <begin position="11"/>
        <end position="22"/>
    </location>
</feature>
<evidence type="ECO:0000313" key="2">
    <source>
        <dbReference type="EMBL" id="CAJ1087802.1"/>
    </source>
</evidence>
<keyword evidence="3" id="KW-1185">Reference proteome</keyword>
<organism evidence="2 3">
    <name type="scientific">Xyrichtys novacula</name>
    <name type="common">Pearly razorfish</name>
    <name type="synonym">Hemipteronotus novacula</name>
    <dbReference type="NCBI Taxonomy" id="13765"/>
    <lineage>
        <taxon>Eukaryota</taxon>
        <taxon>Metazoa</taxon>
        <taxon>Chordata</taxon>
        <taxon>Craniata</taxon>
        <taxon>Vertebrata</taxon>
        <taxon>Euteleostomi</taxon>
        <taxon>Actinopterygii</taxon>
        <taxon>Neopterygii</taxon>
        <taxon>Teleostei</taxon>
        <taxon>Neoteleostei</taxon>
        <taxon>Acanthomorphata</taxon>
        <taxon>Eupercaria</taxon>
        <taxon>Labriformes</taxon>
        <taxon>Labridae</taxon>
        <taxon>Xyrichtys</taxon>
    </lineage>
</organism>
<gene>
    <name evidence="2" type="ORF">XNOV1_A009169</name>
</gene>
<reference evidence="2" key="1">
    <citation type="submission" date="2023-08" db="EMBL/GenBank/DDBJ databases">
        <authorList>
            <person name="Alioto T."/>
            <person name="Alioto T."/>
            <person name="Gomez Garrido J."/>
        </authorList>
    </citation>
    <scope>NUCLEOTIDE SEQUENCE</scope>
</reference>
<evidence type="ECO:0000313" key="3">
    <source>
        <dbReference type="Proteomes" id="UP001178508"/>
    </source>
</evidence>
<accession>A0AAV1HNY0</accession>
<dbReference type="AlphaFoldDB" id="A0AAV1HNY0"/>